<evidence type="ECO:0000313" key="2">
    <source>
        <dbReference type="EMBL" id="EON62408.1"/>
    </source>
</evidence>
<dbReference type="Pfam" id="PF06985">
    <property type="entry name" value="HET"/>
    <property type="match status" value="1"/>
</dbReference>
<keyword evidence="3" id="KW-1185">Reference proteome</keyword>
<dbReference type="InterPro" id="IPR010730">
    <property type="entry name" value="HET"/>
</dbReference>
<dbReference type="PANTHER" id="PTHR24148:SF64">
    <property type="entry name" value="HETEROKARYON INCOMPATIBILITY DOMAIN-CONTAINING PROTEIN"/>
    <property type="match status" value="1"/>
</dbReference>
<evidence type="ECO:0000313" key="3">
    <source>
        <dbReference type="Proteomes" id="UP000016924"/>
    </source>
</evidence>
<reference evidence="3" key="1">
    <citation type="submission" date="2012-06" db="EMBL/GenBank/DDBJ databases">
        <title>The genome sequence of Coniosporium apollinis CBS 100218.</title>
        <authorList>
            <consortium name="The Broad Institute Genome Sequencing Platform"/>
            <person name="Cuomo C."/>
            <person name="Gorbushina A."/>
            <person name="Noack S."/>
            <person name="Walker B."/>
            <person name="Young S.K."/>
            <person name="Zeng Q."/>
            <person name="Gargeya S."/>
            <person name="Fitzgerald M."/>
            <person name="Haas B."/>
            <person name="Abouelleil A."/>
            <person name="Alvarado L."/>
            <person name="Arachchi H.M."/>
            <person name="Berlin A.M."/>
            <person name="Chapman S.B."/>
            <person name="Goldberg J."/>
            <person name="Griggs A."/>
            <person name="Gujja S."/>
            <person name="Hansen M."/>
            <person name="Howarth C."/>
            <person name="Imamovic A."/>
            <person name="Larimer J."/>
            <person name="McCowan C."/>
            <person name="Montmayeur A."/>
            <person name="Murphy C."/>
            <person name="Neiman D."/>
            <person name="Pearson M."/>
            <person name="Priest M."/>
            <person name="Roberts A."/>
            <person name="Saif S."/>
            <person name="Shea T."/>
            <person name="Sisk P."/>
            <person name="Sykes S."/>
            <person name="Wortman J."/>
            <person name="Nusbaum C."/>
            <person name="Birren B."/>
        </authorList>
    </citation>
    <scope>NUCLEOTIDE SEQUENCE [LARGE SCALE GENOMIC DNA]</scope>
    <source>
        <strain evidence="3">CBS 100218</strain>
    </source>
</reference>
<dbReference type="OMA" id="PWMTDAS"/>
<protein>
    <recommendedName>
        <fullName evidence="1">Heterokaryon incompatibility domain-containing protein</fullName>
    </recommendedName>
</protein>
<gene>
    <name evidence="2" type="ORF">W97_01630</name>
</gene>
<dbReference type="eggNOG" id="ENOG502SPU6">
    <property type="taxonomic scope" value="Eukaryota"/>
</dbReference>
<accession>R7YKJ1</accession>
<proteinExistence type="predicted"/>
<sequence>MFAVYQYQPLRDKRSIRLLKLKPSGGSELICELLEVSITNPPKYEALSYAWGSGQATSLIQCGGKPLSISANCAAALHRLRQRFSSRLLWIDQICINQPDAVEKSHQLVLMGDIYSKAQSVVIWLGEGTEESDRALQYVRELEALTPPPQTYLRAREKGTAYQQGYLFGRERGLRAKLEAFHDGRALELLHVFTRSWWNRTWTLQEIALARQATILCGKETIDWGALCHVMAVMAGIRYHQTQSFLDSIAVGRLALCKNLKNLVNGLIKTVPAWGDENPQPILTYILRSVRMKEVTKHEDKIYALYGLIQALKMNNFPPPAVGNPVEQIYSEATRFAISHDQSLAILYQVEGSSGNYALPSWVPDLSHHRSLPSPLWHQHFHAAKSSKPRFSFPTMTQLCVQGKRTDMVVAIGLSTSSVNQPNDGAGGLEYIIRAFQQWTHLAMALEPYPNGEIALQAFAKTIVQNAACGPMREELNPRVASAKDPVPNRDATARSQALPARLLDYFAIWHPIIMADDQFIGQGIESVEATLDVDTMPPHFRRNYFEQEKFRAISHTPAWKMIAAANLKAERFHFMAYLNSVNRVFFTTAAGYMGLGPKMMQTGDFVALISGMALPVAVRVENSFYRLLGPVYLHGVMDGELWSEDEADFEDILIV</sequence>
<name>R7YKJ1_CONA1</name>
<dbReference type="GeneID" id="19898941"/>
<dbReference type="Proteomes" id="UP000016924">
    <property type="component" value="Unassembled WGS sequence"/>
</dbReference>
<dbReference type="PANTHER" id="PTHR24148">
    <property type="entry name" value="ANKYRIN REPEAT DOMAIN-CONTAINING PROTEIN 39 HOMOLOG-RELATED"/>
    <property type="match status" value="1"/>
</dbReference>
<dbReference type="AlphaFoldDB" id="R7YKJ1"/>
<dbReference type="STRING" id="1168221.R7YKJ1"/>
<dbReference type="RefSeq" id="XP_007777725.1">
    <property type="nucleotide sequence ID" value="XM_007779535.1"/>
</dbReference>
<dbReference type="Pfam" id="PF26639">
    <property type="entry name" value="Het-6_barrel"/>
    <property type="match status" value="1"/>
</dbReference>
<dbReference type="HOGENOM" id="CLU_004184_7_3_1"/>
<dbReference type="EMBL" id="JH767559">
    <property type="protein sequence ID" value="EON62408.1"/>
    <property type="molecule type" value="Genomic_DNA"/>
</dbReference>
<dbReference type="InterPro" id="IPR052895">
    <property type="entry name" value="HetReg/Transcr_Mod"/>
</dbReference>
<feature type="domain" description="Heterokaryon incompatibility" evidence="1">
    <location>
        <begin position="44"/>
        <end position="206"/>
    </location>
</feature>
<organism evidence="2 3">
    <name type="scientific">Coniosporium apollinis (strain CBS 100218)</name>
    <name type="common">Rock-inhabiting black yeast</name>
    <dbReference type="NCBI Taxonomy" id="1168221"/>
    <lineage>
        <taxon>Eukaryota</taxon>
        <taxon>Fungi</taxon>
        <taxon>Dikarya</taxon>
        <taxon>Ascomycota</taxon>
        <taxon>Pezizomycotina</taxon>
        <taxon>Dothideomycetes</taxon>
        <taxon>Dothideomycetes incertae sedis</taxon>
        <taxon>Coniosporium</taxon>
    </lineage>
</organism>
<evidence type="ECO:0000259" key="1">
    <source>
        <dbReference type="Pfam" id="PF06985"/>
    </source>
</evidence>
<dbReference type="OrthoDB" id="194358at2759"/>